<dbReference type="InterPro" id="IPR021317">
    <property type="entry name" value="DUF2917"/>
</dbReference>
<gene>
    <name evidence="1" type="ORF">HHL11_30710</name>
</gene>
<name>A0A848HFB2_9BURK</name>
<dbReference type="Proteomes" id="UP000541185">
    <property type="component" value="Unassembled WGS sequence"/>
</dbReference>
<keyword evidence="2" id="KW-1185">Reference proteome</keyword>
<comment type="caution">
    <text evidence="1">The sequence shown here is derived from an EMBL/GenBank/DDBJ whole genome shotgun (WGS) entry which is preliminary data.</text>
</comment>
<dbReference type="AlphaFoldDB" id="A0A848HFB2"/>
<dbReference type="Pfam" id="PF11142">
    <property type="entry name" value="DUF2917"/>
    <property type="match status" value="1"/>
</dbReference>
<evidence type="ECO:0000313" key="1">
    <source>
        <dbReference type="EMBL" id="NML48160.1"/>
    </source>
</evidence>
<organism evidence="1 2">
    <name type="scientific">Ramlibacter agri</name>
    <dbReference type="NCBI Taxonomy" id="2728837"/>
    <lineage>
        <taxon>Bacteria</taxon>
        <taxon>Pseudomonadati</taxon>
        <taxon>Pseudomonadota</taxon>
        <taxon>Betaproteobacteria</taxon>
        <taxon>Burkholderiales</taxon>
        <taxon>Comamonadaceae</taxon>
        <taxon>Ramlibacter</taxon>
    </lineage>
</organism>
<sequence length="88" mass="9430">MDSLTRQFAHRTVFSIPDASAVQVRCTAGTLWLTLDHDPRDVILTAGESFVTTEHRRALLYALEPAAFTLASLQRGPGVVPLAAPAAA</sequence>
<protein>
    <submittedName>
        <fullName evidence="1">DUF2917 domain-containing protein</fullName>
    </submittedName>
</protein>
<reference evidence="1 2" key="1">
    <citation type="submission" date="2020-04" db="EMBL/GenBank/DDBJ databases">
        <title>Ramlibacter sp. G-1-2-2 isolated from soil.</title>
        <authorList>
            <person name="Dahal R.H."/>
        </authorList>
    </citation>
    <scope>NUCLEOTIDE SEQUENCE [LARGE SCALE GENOMIC DNA]</scope>
    <source>
        <strain evidence="1 2">G-1-2-2</strain>
    </source>
</reference>
<evidence type="ECO:0000313" key="2">
    <source>
        <dbReference type="Proteomes" id="UP000541185"/>
    </source>
</evidence>
<dbReference type="RefSeq" id="WP_169422495.1">
    <property type="nucleotide sequence ID" value="NZ_JABBFX010000004.1"/>
</dbReference>
<dbReference type="EMBL" id="JABBFX010000004">
    <property type="protein sequence ID" value="NML48160.1"/>
    <property type="molecule type" value="Genomic_DNA"/>
</dbReference>
<accession>A0A848HFB2</accession>
<proteinExistence type="predicted"/>